<accession>A0A397V441</accession>
<dbReference type="AlphaFoldDB" id="A0A397V441"/>
<evidence type="ECO:0000313" key="1">
    <source>
        <dbReference type="EMBL" id="RIB17230.1"/>
    </source>
</evidence>
<dbReference type="Proteomes" id="UP000266673">
    <property type="component" value="Unassembled WGS sequence"/>
</dbReference>
<reference evidence="1 2" key="1">
    <citation type="submission" date="2018-06" db="EMBL/GenBank/DDBJ databases">
        <title>Comparative genomics reveals the genomic features of Rhizophagus irregularis, R. cerebriforme, R. diaphanum and Gigaspora rosea, and their symbiotic lifestyle signature.</title>
        <authorList>
            <person name="Morin E."/>
            <person name="San Clemente H."/>
            <person name="Chen E.C.H."/>
            <person name="De La Providencia I."/>
            <person name="Hainaut M."/>
            <person name="Kuo A."/>
            <person name="Kohler A."/>
            <person name="Murat C."/>
            <person name="Tang N."/>
            <person name="Roy S."/>
            <person name="Loubradou J."/>
            <person name="Henrissat B."/>
            <person name="Grigoriev I.V."/>
            <person name="Corradi N."/>
            <person name="Roux C."/>
            <person name="Martin F.M."/>
        </authorList>
    </citation>
    <scope>NUCLEOTIDE SEQUENCE [LARGE SCALE GENOMIC DNA]</scope>
    <source>
        <strain evidence="1 2">DAOM 194757</strain>
    </source>
</reference>
<proteinExistence type="predicted"/>
<sequence length="145" mass="17487">MVNIMNDTAYPVEQKSKGFVPFVPKYIFLTARKAPNEAYNFSKRHDKEDSTQHNWGQFQRCLDYIIEFRGDEQKFRSMIWNIKYQNGENNVDKIIEKSKKINQNQGIHTVIGNIVYWKKDFPEFKKRYLQNYPKSKNYLSIDKKY</sequence>
<keyword evidence="2" id="KW-1185">Reference proteome</keyword>
<dbReference type="OrthoDB" id="2476949at2759"/>
<comment type="caution">
    <text evidence="1">The sequence shown here is derived from an EMBL/GenBank/DDBJ whole genome shotgun (WGS) entry which is preliminary data.</text>
</comment>
<name>A0A397V441_9GLOM</name>
<protein>
    <submittedName>
        <fullName evidence="1">Uncharacterized protein</fullName>
    </submittedName>
</protein>
<organism evidence="1 2">
    <name type="scientific">Gigaspora rosea</name>
    <dbReference type="NCBI Taxonomy" id="44941"/>
    <lineage>
        <taxon>Eukaryota</taxon>
        <taxon>Fungi</taxon>
        <taxon>Fungi incertae sedis</taxon>
        <taxon>Mucoromycota</taxon>
        <taxon>Glomeromycotina</taxon>
        <taxon>Glomeromycetes</taxon>
        <taxon>Diversisporales</taxon>
        <taxon>Gigasporaceae</taxon>
        <taxon>Gigaspora</taxon>
    </lineage>
</organism>
<dbReference type="EMBL" id="QKWP01000621">
    <property type="protein sequence ID" value="RIB17230.1"/>
    <property type="molecule type" value="Genomic_DNA"/>
</dbReference>
<evidence type="ECO:0000313" key="2">
    <source>
        <dbReference type="Proteomes" id="UP000266673"/>
    </source>
</evidence>
<gene>
    <name evidence="1" type="ORF">C2G38_2037897</name>
</gene>